<feature type="transmembrane region" description="Helical" evidence="6">
    <location>
        <begin position="295"/>
        <end position="313"/>
    </location>
</feature>
<protein>
    <submittedName>
        <fullName evidence="7">Uncharacterized protein</fullName>
    </submittedName>
</protein>
<accession>A0A0L9TPD0</accession>
<evidence type="ECO:0000256" key="6">
    <source>
        <dbReference type="SAM" id="Phobius"/>
    </source>
</evidence>
<dbReference type="InterPro" id="IPR006603">
    <property type="entry name" value="PQ-loop_rpt"/>
</dbReference>
<evidence type="ECO:0000256" key="1">
    <source>
        <dbReference type="ARBA" id="ARBA00004141"/>
    </source>
</evidence>
<dbReference type="AlphaFoldDB" id="A0A0L9TPD0"/>
<proteinExistence type="predicted"/>
<dbReference type="OMA" id="ISQCVYY"/>
<evidence type="ECO:0000313" key="8">
    <source>
        <dbReference type="Proteomes" id="UP000053144"/>
    </source>
</evidence>
<dbReference type="PANTHER" id="PTHR16201:SF51">
    <property type="entry name" value="PQ-LOOP PROTEIN_TRANSMEMBRANE FAMILY PROTEIN"/>
    <property type="match status" value="1"/>
</dbReference>
<keyword evidence="3 6" id="KW-1133">Transmembrane helix</keyword>
<feature type="region of interest" description="Disordered" evidence="5">
    <location>
        <begin position="118"/>
        <end position="138"/>
    </location>
</feature>
<dbReference type="Gramene" id="KOM32326">
    <property type="protein sequence ID" value="KOM32326"/>
    <property type="gene ID" value="LR48_Vigan01g188200"/>
</dbReference>
<dbReference type="InterPro" id="IPR051415">
    <property type="entry name" value="LAAT-1"/>
</dbReference>
<evidence type="ECO:0000256" key="4">
    <source>
        <dbReference type="ARBA" id="ARBA00023136"/>
    </source>
</evidence>
<sequence length="369" mass="41724">MAASFCVNERKVCVRWVEKYFKDCLCNMKDEISFGLGLTSLVFWGVAEIPQIITIFRTKKSHGVSLIFLLTWVAGDICNLTGCLLEPATLYTITTIVLLLLIIYYDYISNWYKRPQKLNHKRDEEDERKPLKAPKPAYDSGIPIPNGTRKAVPRQEHYYMSARSLAGSGTPPWGTYMRAAKSGPSTMESIDASSSEDDEAYPPIKARPIQRPAVCTFQGSYGTFLAAAVSLPLKANALREGYMRFAGRKLLQEYETHSTLGQCLGWLMAGIYISGRLPQIWLNIKRGSVEGLNPFMFVFALVANVTYVGSILVRTTEMQSIKANMPWLLDAVLCVALDLFIIMQYIYYRYFRRREGKGDNYEEERAASA</sequence>
<name>A0A0L9TPD0_PHAAN</name>
<dbReference type="GO" id="GO:0016020">
    <property type="term" value="C:membrane"/>
    <property type="evidence" value="ECO:0007669"/>
    <property type="project" value="UniProtKB-SubCell"/>
</dbReference>
<comment type="subcellular location">
    <subcellularLocation>
        <location evidence="1">Membrane</location>
        <topology evidence="1">Multi-pass membrane protein</topology>
    </subcellularLocation>
</comment>
<dbReference type="Pfam" id="PF04193">
    <property type="entry name" value="PQ-loop"/>
    <property type="match status" value="2"/>
</dbReference>
<keyword evidence="4 6" id="KW-0472">Membrane</keyword>
<gene>
    <name evidence="7" type="ORF">LR48_Vigan01g188200</name>
</gene>
<feature type="transmembrane region" description="Helical" evidence="6">
    <location>
        <begin position="63"/>
        <end position="82"/>
    </location>
</feature>
<evidence type="ECO:0000256" key="3">
    <source>
        <dbReference type="ARBA" id="ARBA00022989"/>
    </source>
</evidence>
<dbReference type="EMBL" id="CM003371">
    <property type="protein sequence ID" value="KOM32326.1"/>
    <property type="molecule type" value="Genomic_DNA"/>
</dbReference>
<evidence type="ECO:0000313" key="7">
    <source>
        <dbReference type="EMBL" id="KOM32326.1"/>
    </source>
</evidence>
<reference evidence="8" key="1">
    <citation type="journal article" date="2015" name="Proc. Natl. Acad. Sci. U.S.A.">
        <title>Genome sequencing of adzuki bean (Vigna angularis) provides insight into high starch and low fat accumulation and domestication.</title>
        <authorList>
            <person name="Yang K."/>
            <person name="Tian Z."/>
            <person name="Chen C."/>
            <person name="Luo L."/>
            <person name="Zhao B."/>
            <person name="Wang Z."/>
            <person name="Yu L."/>
            <person name="Li Y."/>
            <person name="Sun Y."/>
            <person name="Li W."/>
            <person name="Chen Y."/>
            <person name="Li Y."/>
            <person name="Zhang Y."/>
            <person name="Ai D."/>
            <person name="Zhao J."/>
            <person name="Shang C."/>
            <person name="Ma Y."/>
            <person name="Wu B."/>
            <person name="Wang M."/>
            <person name="Gao L."/>
            <person name="Sun D."/>
            <person name="Zhang P."/>
            <person name="Guo F."/>
            <person name="Wang W."/>
            <person name="Li Y."/>
            <person name="Wang J."/>
            <person name="Varshney R.K."/>
            <person name="Wang J."/>
            <person name="Ling H.Q."/>
            <person name="Wan P."/>
        </authorList>
    </citation>
    <scope>NUCLEOTIDE SEQUENCE</scope>
    <source>
        <strain evidence="8">cv. Jingnong 6</strain>
    </source>
</reference>
<keyword evidence="2 6" id="KW-0812">Transmembrane</keyword>
<dbReference type="Gene3D" id="1.20.1280.290">
    <property type="match status" value="2"/>
</dbReference>
<feature type="transmembrane region" description="Helical" evidence="6">
    <location>
        <begin position="325"/>
        <end position="348"/>
    </location>
</feature>
<feature type="compositionally biased region" description="Basic and acidic residues" evidence="5">
    <location>
        <begin position="121"/>
        <end position="130"/>
    </location>
</feature>
<feature type="transmembrane region" description="Helical" evidence="6">
    <location>
        <begin position="88"/>
        <end position="107"/>
    </location>
</feature>
<evidence type="ECO:0000256" key="5">
    <source>
        <dbReference type="SAM" id="MobiDB-lite"/>
    </source>
</evidence>
<dbReference type="Proteomes" id="UP000053144">
    <property type="component" value="Chromosome 1"/>
</dbReference>
<dbReference type="PANTHER" id="PTHR16201">
    <property type="entry name" value="SEVEN TRANSMEMBRANE PROTEIN 1-RELATED"/>
    <property type="match status" value="1"/>
</dbReference>
<feature type="transmembrane region" description="Helical" evidence="6">
    <location>
        <begin position="32"/>
        <end position="56"/>
    </location>
</feature>
<organism evidence="7 8">
    <name type="scientific">Phaseolus angularis</name>
    <name type="common">Azuki bean</name>
    <name type="synonym">Vigna angularis</name>
    <dbReference type="NCBI Taxonomy" id="3914"/>
    <lineage>
        <taxon>Eukaryota</taxon>
        <taxon>Viridiplantae</taxon>
        <taxon>Streptophyta</taxon>
        <taxon>Embryophyta</taxon>
        <taxon>Tracheophyta</taxon>
        <taxon>Spermatophyta</taxon>
        <taxon>Magnoliopsida</taxon>
        <taxon>eudicotyledons</taxon>
        <taxon>Gunneridae</taxon>
        <taxon>Pentapetalae</taxon>
        <taxon>rosids</taxon>
        <taxon>fabids</taxon>
        <taxon>Fabales</taxon>
        <taxon>Fabaceae</taxon>
        <taxon>Papilionoideae</taxon>
        <taxon>50 kb inversion clade</taxon>
        <taxon>NPAAA clade</taxon>
        <taxon>indigoferoid/millettioid clade</taxon>
        <taxon>Phaseoleae</taxon>
        <taxon>Vigna</taxon>
    </lineage>
</organism>
<dbReference type="FunFam" id="1.20.1280.290:FF:000012">
    <property type="entry name" value="Vacuolar membrane PQ loop repeat protein"/>
    <property type="match status" value="1"/>
</dbReference>
<evidence type="ECO:0000256" key="2">
    <source>
        <dbReference type="ARBA" id="ARBA00022692"/>
    </source>
</evidence>
<dbReference type="SMART" id="SM00679">
    <property type="entry name" value="CTNS"/>
    <property type="match status" value="2"/>
</dbReference>